<dbReference type="EMBL" id="CP051217">
    <property type="protein sequence ID" value="QJB70790.1"/>
    <property type="molecule type" value="Genomic_DNA"/>
</dbReference>
<organism evidence="1 2">
    <name type="scientific">Parasphingorhabdus halotolerans</name>
    <dbReference type="NCBI Taxonomy" id="2725558"/>
    <lineage>
        <taxon>Bacteria</taxon>
        <taxon>Pseudomonadati</taxon>
        <taxon>Pseudomonadota</taxon>
        <taxon>Alphaproteobacteria</taxon>
        <taxon>Sphingomonadales</taxon>
        <taxon>Sphingomonadaceae</taxon>
        <taxon>Parasphingorhabdus</taxon>
    </lineage>
</organism>
<dbReference type="Proteomes" id="UP000501600">
    <property type="component" value="Chromosome"/>
</dbReference>
<dbReference type="KEGG" id="phao:HF685_09915"/>
<dbReference type="AlphaFoldDB" id="A0A6H2DQW2"/>
<evidence type="ECO:0000313" key="1">
    <source>
        <dbReference type="EMBL" id="QJB70790.1"/>
    </source>
</evidence>
<accession>A0A6H2DQW2</accession>
<evidence type="ECO:0000313" key="2">
    <source>
        <dbReference type="Proteomes" id="UP000501600"/>
    </source>
</evidence>
<protein>
    <submittedName>
        <fullName evidence="1">DUF885 domain-containing protein</fullName>
    </submittedName>
</protein>
<dbReference type="PANTHER" id="PTHR33361:SF16">
    <property type="entry name" value="DUF885 DOMAIN-CONTAINING PROTEIN"/>
    <property type="match status" value="1"/>
</dbReference>
<dbReference type="Pfam" id="PF05960">
    <property type="entry name" value="DUF885"/>
    <property type="match status" value="1"/>
</dbReference>
<keyword evidence="2" id="KW-1185">Reference proteome</keyword>
<proteinExistence type="predicted"/>
<dbReference type="PANTHER" id="PTHR33361">
    <property type="entry name" value="GLR0591 PROTEIN"/>
    <property type="match status" value="1"/>
</dbReference>
<name>A0A6H2DQW2_9SPHN</name>
<reference evidence="1 2" key="1">
    <citation type="submission" date="2020-04" db="EMBL/GenBank/DDBJ databases">
        <title>Genome sequence for Sphingorhabdus sp. strain M1.</title>
        <authorList>
            <person name="Park S.-J."/>
        </authorList>
    </citation>
    <scope>NUCLEOTIDE SEQUENCE [LARGE SCALE GENOMIC DNA]</scope>
    <source>
        <strain evidence="1 2">JK6</strain>
    </source>
</reference>
<sequence>MATVGLAAFITTGSLAAAQTVVYSKAPDTQTAVEGIATTESDRLNIWFDQKFEEELEYSPIRQTTLGRKTNYGDLDDFSTAAEDRQLAWRRAATEEMKSKFDYDKLTPEAKISWDMWLFRLAQAEAAVPFRSNDYVLHHFNGTHAFIPTFLINQHRVESEADMVAYISRLEQSGRALNQLLDLAYENAKAGTRPPRFSYEEIINQAEKITAGAPFTKGEPSAIWKDTLEKIAGLVESKTITEARAESLREQARKALTTKMQPAYARIIDWFKADLPNSDAEARGVSALNNGEAFYNYRLANQTTTNLTADEIHNIGLSEVARIRGEMEAIKDKVNFEGDLQAFFAFLRADDQFYFSEDDKGAQDYIDAAEKHLAFIKTKLPEFFGTLPKADLVVKRVEPFREQDGAAQHYRTGTPDGSRPGTYYAHLSDMRAMPIHSLEVIAYHEGNPGHHMQSSIAQELTGIPKFRAQGGYIPAFGEGWGLYSELLAKEMGAYADPYSDFGRLTTEMWRSIRLVVDTGLHSKGWSQEKAVQYFLANSPIPETAVRSEVKRYLVMPGQATSYKIGMLKILELRAKAEKELGDKLDIRGFHDTVLGGGSVPLNILEKVIDQWIANEKAS</sequence>
<dbReference type="InterPro" id="IPR010281">
    <property type="entry name" value="DUF885"/>
</dbReference>
<gene>
    <name evidence="1" type="ORF">HF685_09915</name>
</gene>